<dbReference type="EMBL" id="CM023487">
    <property type="protein sequence ID" value="KAH6925325.1"/>
    <property type="molecule type" value="Genomic_DNA"/>
</dbReference>
<evidence type="ECO:0000313" key="2">
    <source>
        <dbReference type="Proteomes" id="UP000821845"/>
    </source>
</evidence>
<organism evidence="1 2">
    <name type="scientific">Hyalomma asiaticum</name>
    <name type="common">Tick</name>
    <dbReference type="NCBI Taxonomy" id="266040"/>
    <lineage>
        <taxon>Eukaryota</taxon>
        <taxon>Metazoa</taxon>
        <taxon>Ecdysozoa</taxon>
        <taxon>Arthropoda</taxon>
        <taxon>Chelicerata</taxon>
        <taxon>Arachnida</taxon>
        <taxon>Acari</taxon>
        <taxon>Parasitiformes</taxon>
        <taxon>Ixodida</taxon>
        <taxon>Ixodoidea</taxon>
        <taxon>Ixodidae</taxon>
        <taxon>Hyalomminae</taxon>
        <taxon>Hyalomma</taxon>
    </lineage>
</organism>
<accession>A0ACB7RT06</accession>
<comment type="caution">
    <text evidence="1">The sequence shown here is derived from an EMBL/GenBank/DDBJ whole genome shotgun (WGS) entry which is preliminary data.</text>
</comment>
<sequence length="475" mass="53373">MLASTKHRRSQSPIRLPLPPKRRVCFADAEIEGSIEETSDTSKQNLLRDDYENLRLTSPALRRTSTTAEYWDHYNSPQHYGLDLVSMDSSTTWLYEKQPSTPTGLFPDVPTVPPCPFLREPGAHSVRPPLGVDWPNAFEQGSSEGTFQPVTPSDDRRTSMLSWLPSIGVGMLVAAMLTVALTLTLTMDLQDSDVEHWPTPPLSGVKENVGSRRASIPLGPIRNPQGRRPEATIRLISEAYNVTRRTRTAERARPSDRLLDVPRPRLPRLPASNRTLSHRCGRHFYTYCNVGRSDVYYSASLRACTSTETDSAHVCNHGANRFTSLESCHTSCVHVTNGRPQDRCYESALFSTCSWQDAAETWWYNDGAVCAQWTFPLGNCPLQEERLFRTRVECEETCLLRREGEYSSKRSRCDAPDAATCTPQQVKYPYFAIMRANRAARCISASSPELKTHRCLVGSNRFESVASCERACVDT</sequence>
<name>A0ACB7RT06_HYAAI</name>
<protein>
    <submittedName>
        <fullName evidence="1">Uncharacterized protein</fullName>
    </submittedName>
</protein>
<keyword evidence="2" id="KW-1185">Reference proteome</keyword>
<proteinExistence type="predicted"/>
<evidence type="ECO:0000313" key="1">
    <source>
        <dbReference type="EMBL" id="KAH6925325.1"/>
    </source>
</evidence>
<dbReference type="Proteomes" id="UP000821845">
    <property type="component" value="Chromosome 7"/>
</dbReference>
<reference evidence="1" key="1">
    <citation type="submission" date="2020-05" db="EMBL/GenBank/DDBJ databases">
        <title>Large-scale comparative analyses of tick genomes elucidate their genetic diversity and vector capacities.</title>
        <authorList>
            <person name="Jia N."/>
            <person name="Wang J."/>
            <person name="Shi W."/>
            <person name="Du L."/>
            <person name="Sun Y."/>
            <person name="Zhan W."/>
            <person name="Jiang J."/>
            <person name="Wang Q."/>
            <person name="Zhang B."/>
            <person name="Ji P."/>
            <person name="Sakyi L.B."/>
            <person name="Cui X."/>
            <person name="Yuan T."/>
            <person name="Jiang B."/>
            <person name="Yang W."/>
            <person name="Lam T.T.-Y."/>
            <person name="Chang Q."/>
            <person name="Ding S."/>
            <person name="Wang X."/>
            <person name="Zhu J."/>
            <person name="Ruan X."/>
            <person name="Zhao L."/>
            <person name="Wei J."/>
            <person name="Que T."/>
            <person name="Du C."/>
            <person name="Cheng J."/>
            <person name="Dai P."/>
            <person name="Han X."/>
            <person name="Huang E."/>
            <person name="Gao Y."/>
            <person name="Liu J."/>
            <person name="Shao H."/>
            <person name="Ye R."/>
            <person name="Li L."/>
            <person name="Wei W."/>
            <person name="Wang X."/>
            <person name="Wang C."/>
            <person name="Yang T."/>
            <person name="Huo Q."/>
            <person name="Li W."/>
            <person name="Guo W."/>
            <person name="Chen H."/>
            <person name="Zhou L."/>
            <person name="Ni X."/>
            <person name="Tian J."/>
            <person name="Zhou Y."/>
            <person name="Sheng Y."/>
            <person name="Liu T."/>
            <person name="Pan Y."/>
            <person name="Xia L."/>
            <person name="Li J."/>
            <person name="Zhao F."/>
            <person name="Cao W."/>
        </authorList>
    </citation>
    <scope>NUCLEOTIDE SEQUENCE</scope>
    <source>
        <strain evidence="1">Hyas-2018</strain>
    </source>
</reference>
<gene>
    <name evidence="1" type="ORF">HPB50_003521</name>
</gene>